<dbReference type="SUPFAM" id="SSF53335">
    <property type="entry name" value="S-adenosyl-L-methionine-dependent methyltransferases"/>
    <property type="match status" value="1"/>
</dbReference>
<evidence type="ECO:0000256" key="2">
    <source>
        <dbReference type="ARBA" id="ARBA00022603"/>
    </source>
</evidence>
<dbReference type="FunFam" id="3.40.50.150:FF:000061">
    <property type="entry name" value="Caffeic acid O-methyltransferase"/>
    <property type="match status" value="1"/>
</dbReference>
<evidence type="ECO:0000313" key="12">
    <source>
        <dbReference type="Proteomes" id="UP000289340"/>
    </source>
</evidence>
<dbReference type="PANTHER" id="PTHR11746">
    <property type="entry name" value="O-METHYLTRANSFERASE"/>
    <property type="match status" value="1"/>
</dbReference>
<evidence type="ECO:0000256" key="1">
    <source>
        <dbReference type="ARBA" id="ARBA00004928"/>
    </source>
</evidence>
<evidence type="ECO:0000259" key="10">
    <source>
        <dbReference type="Pfam" id="PF08100"/>
    </source>
</evidence>
<dbReference type="Pfam" id="PF08100">
    <property type="entry name" value="Dimerisation"/>
    <property type="match status" value="1"/>
</dbReference>
<evidence type="ECO:0000256" key="5">
    <source>
        <dbReference type="ARBA" id="ARBA00022733"/>
    </source>
</evidence>
<keyword evidence="12" id="KW-1185">Reference proteome</keyword>
<dbReference type="GO" id="GO:0008757">
    <property type="term" value="F:S-adenosylmethionine-dependent methyltransferase activity"/>
    <property type="evidence" value="ECO:0007669"/>
    <property type="project" value="UniProtKB-ARBA"/>
</dbReference>
<dbReference type="GO" id="GO:0032259">
    <property type="term" value="P:methylation"/>
    <property type="evidence" value="ECO:0007669"/>
    <property type="project" value="UniProtKB-KW"/>
</dbReference>
<proteinExistence type="predicted"/>
<dbReference type="GO" id="GO:0047763">
    <property type="term" value="F:caffeate O-methyltransferase activity"/>
    <property type="evidence" value="ECO:0007669"/>
    <property type="project" value="UniProtKB-EC"/>
</dbReference>
<feature type="domain" description="O-methyltransferase C-terminal" evidence="9">
    <location>
        <begin position="148"/>
        <end position="354"/>
    </location>
</feature>
<feature type="domain" description="O-methyltransferase dimerisation" evidence="10">
    <location>
        <begin position="33"/>
        <end position="125"/>
    </location>
</feature>
<dbReference type="InterPro" id="IPR036390">
    <property type="entry name" value="WH_DNA-bd_sf"/>
</dbReference>
<dbReference type="PIRSF" id="PIRSF005739">
    <property type="entry name" value="O-mtase"/>
    <property type="match status" value="1"/>
</dbReference>
<keyword evidence="2 11" id="KW-0489">Methyltransferase</keyword>
<comment type="pathway">
    <text evidence="1">Aromatic compound metabolism; phenylpropanoid biosynthesis.</text>
</comment>
<dbReference type="InterPro" id="IPR016461">
    <property type="entry name" value="COMT-like"/>
</dbReference>
<keyword evidence="4" id="KW-0949">S-adenosyl-L-methionine</keyword>
<sequence>MANLPNSKLYGKEKMKGEQELEDEESFSRAMLLCSSVVVSMALQSATELGVFDVLQEAGAKLSAKEIASKLSCDNNPEADSMLDRLLALLASHSILNCSLILDHQNLGTFQRLYTITPVARFFARNSDGVSLGPLMALLQDKIFLHSWSELKDSIREGGIPFNRVYGTHAFEYPRLDARFNQVFNTAMINHTTIVMKKVLECYKGFENIKMLVDVGGGLGININLITSKYPHIQGINFDLPHVLEHAPSYPGVEHVGGDMFENVPKGDAIFMKWILHDWSDEYCLKLLKNCYDAIPDDGKVIVVEAVLPIIPETSNAAWKAVSQTDVLMMTQNPGGKERSDQEFMDLATAAGFSGIRYECYVRTFWIMEFFKF</sequence>
<evidence type="ECO:0000259" key="9">
    <source>
        <dbReference type="Pfam" id="PF00891"/>
    </source>
</evidence>
<comment type="function">
    <text evidence="7">Catalyzes the conversion of caffeic acid to ferulic acid and of 5-hydroxyferulic acid to sinapic acid. The resulting products may subsequently be converted to the corresponding alcohols that are incorporated into lignins.</text>
</comment>
<accession>A0A445FLU4</accession>
<dbReference type="FunFam" id="1.10.10.10:FF:000357">
    <property type="entry name" value="Caffeic acid 3-O-methyltransferase"/>
    <property type="match status" value="1"/>
</dbReference>
<dbReference type="InterPro" id="IPR036388">
    <property type="entry name" value="WH-like_DNA-bd_sf"/>
</dbReference>
<dbReference type="GO" id="GO:0046983">
    <property type="term" value="F:protein dimerization activity"/>
    <property type="evidence" value="ECO:0007669"/>
    <property type="project" value="InterPro"/>
</dbReference>
<dbReference type="SUPFAM" id="SSF46785">
    <property type="entry name" value="Winged helix' DNA-binding domain"/>
    <property type="match status" value="1"/>
</dbReference>
<evidence type="ECO:0000256" key="4">
    <source>
        <dbReference type="ARBA" id="ARBA00022691"/>
    </source>
</evidence>
<name>A0A445FLU4_GLYSO</name>
<gene>
    <name evidence="11" type="ORF">D0Y65_052630</name>
</gene>
<dbReference type="InterPro" id="IPR029063">
    <property type="entry name" value="SAM-dependent_MTases_sf"/>
</dbReference>
<dbReference type="InterPro" id="IPR012967">
    <property type="entry name" value="COMT_dimerisation"/>
</dbReference>
<reference evidence="11 12" key="1">
    <citation type="submission" date="2018-09" db="EMBL/GenBank/DDBJ databases">
        <title>A high-quality reference genome of wild soybean provides a powerful tool to mine soybean genomes.</title>
        <authorList>
            <person name="Xie M."/>
            <person name="Chung C.Y.L."/>
            <person name="Li M.-W."/>
            <person name="Wong F.-L."/>
            <person name="Chan T.-F."/>
            <person name="Lam H.-M."/>
        </authorList>
    </citation>
    <scope>NUCLEOTIDE SEQUENCE [LARGE SCALE GENOMIC DNA]</scope>
    <source>
        <strain evidence="12">cv. W05</strain>
        <tissue evidence="11">Hypocotyl of etiolated seedlings</tissue>
    </source>
</reference>
<organism evidence="11 12">
    <name type="scientific">Glycine soja</name>
    <name type="common">Wild soybean</name>
    <dbReference type="NCBI Taxonomy" id="3848"/>
    <lineage>
        <taxon>Eukaryota</taxon>
        <taxon>Viridiplantae</taxon>
        <taxon>Streptophyta</taxon>
        <taxon>Embryophyta</taxon>
        <taxon>Tracheophyta</taxon>
        <taxon>Spermatophyta</taxon>
        <taxon>Magnoliopsida</taxon>
        <taxon>eudicotyledons</taxon>
        <taxon>Gunneridae</taxon>
        <taxon>Pentapetalae</taxon>
        <taxon>rosids</taxon>
        <taxon>fabids</taxon>
        <taxon>Fabales</taxon>
        <taxon>Fabaceae</taxon>
        <taxon>Papilionoideae</taxon>
        <taxon>50 kb inversion clade</taxon>
        <taxon>NPAAA clade</taxon>
        <taxon>indigoferoid/millettioid clade</taxon>
        <taxon>Phaseoleae</taxon>
        <taxon>Glycine</taxon>
        <taxon>Glycine subgen. Soja</taxon>
    </lineage>
</organism>
<dbReference type="AlphaFoldDB" id="A0A445FLU4"/>
<feature type="active site" description="Proton acceptor" evidence="8">
    <location>
        <position position="277"/>
    </location>
</feature>
<evidence type="ECO:0000256" key="7">
    <source>
        <dbReference type="ARBA" id="ARBA00045231"/>
    </source>
</evidence>
<evidence type="ECO:0000256" key="6">
    <source>
        <dbReference type="ARBA" id="ARBA00039011"/>
    </source>
</evidence>
<dbReference type="PROSITE" id="PS51683">
    <property type="entry name" value="SAM_OMT_II"/>
    <property type="match status" value="1"/>
</dbReference>
<dbReference type="Gene3D" id="1.10.10.10">
    <property type="entry name" value="Winged helix-like DNA-binding domain superfamily/Winged helix DNA-binding domain"/>
    <property type="match status" value="1"/>
</dbReference>
<dbReference type="Pfam" id="PF00891">
    <property type="entry name" value="Methyltransf_2"/>
    <property type="match status" value="1"/>
</dbReference>
<dbReference type="Gene3D" id="3.40.50.150">
    <property type="entry name" value="Vaccinia Virus protein VP39"/>
    <property type="match status" value="1"/>
</dbReference>
<keyword evidence="3 11" id="KW-0808">Transferase</keyword>
<dbReference type="EMBL" id="QZWG01000019">
    <property type="protein sequence ID" value="RZB49809.1"/>
    <property type="molecule type" value="Genomic_DNA"/>
</dbReference>
<evidence type="ECO:0000313" key="11">
    <source>
        <dbReference type="EMBL" id="RZB49809.1"/>
    </source>
</evidence>
<protein>
    <recommendedName>
        <fullName evidence="6">caffeate O-methyltransferase</fullName>
        <ecNumber evidence="6">2.1.1.68</ecNumber>
    </recommendedName>
</protein>
<evidence type="ECO:0000256" key="8">
    <source>
        <dbReference type="PIRSR" id="PIRSR005739-1"/>
    </source>
</evidence>
<dbReference type="InterPro" id="IPR001077">
    <property type="entry name" value="COMT_C"/>
</dbReference>
<dbReference type="GO" id="GO:0009809">
    <property type="term" value="P:lignin biosynthetic process"/>
    <property type="evidence" value="ECO:0007669"/>
    <property type="project" value="UniProtKB-KW"/>
</dbReference>
<comment type="caution">
    <text evidence="11">The sequence shown here is derived from an EMBL/GenBank/DDBJ whole genome shotgun (WGS) entry which is preliminary data.</text>
</comment>
<dbReference type="EC" id="2.1.1.68" evidence="6"/>
<keyword evidence="5" id="KW-0438">Lignin biosynthesis</keyword>
<dbReference type="Proteomes" id="UP000289340">
    <property type="component" value="Chromosome 19"/>
</dbReference>
<evidence type="ECO:0000256" key="3">
    <source>
        <dbReference type="ARBA" id="ARBA00022679"/>
    </source>
</evidence>